<sequence length="219" mass="25216">MKNKNLLLGFCALIYAMLLAFMLISNFTAREAEHWRFFYAFTQQSNIIALIWLILYGLNSFVKLPIDRFINNRLLITAITVYTSITFFIVVFVLNPVLAGQWQPLESSSEFFLHNATPIVMWLFFFLVPGLGKTKPIQALYILIYPIIYLFCNIAIGMNFTYLDGKPAFAYGFTNPANYSNILFFAGFILALIGIFALFGLALMQLKKKINRDYFEIIE</sequence>
<dbReference type="RefSeq" id="WP_138190616.1">
    <property type="nucleotide sequence ID" value="NZ_VBWP01000003.1"/>
</dbReference>
<evidence type="ECO:0008006" key="4">
    <source>
        <dbReference type="Google" id="ProtNLM"/>
    </source>
</evidence>
<feature type="transmembrane region" description="Helical" evidence="1">
    <location>
        <begin position="74"/>
        <end position="99"/>
    </location>
</feature>
<proteinExistence type="predicted"/>
<feature type="transmembrane region" description="Helical" evidence="1">
    <location>
        <begin position="45"/>
        <end position="62"/>
    </location>
</feature>
<feature type="transmembrane region" description="Helical" evidence="1">
    <location>
        <begin position="140"/>
        <end position="162"/>
    </location>
</feature>
<keyword evidence="1" id="KW-0472">Membrane</keyword>
<keyword evidence="3" id="KW-1185">Reference proteome</keyword>
<keyword evidence="1" id="KW-1133">Transmembrane helix</keyword>
<dbReference type="AlphaFoldDB" id="A0A5R8QFG5"/>
<dbReference type="InParanoid" id="A0A5R8QFG5"/>
<gene>
    <name evidence="2" type="ORF">FEZ08_05000</name>
</gene>
<protein>
    <recommendedName>
        <fullName evidence="4">Pr6Pr family membrane protein</fullName>
    </recommendedName>
</protein>
<dbReference type="Proteomes" id="UP000306912">
    <property type="component" value="Unassembled WGS sequence"/>
</dbReference>
<reference evidence="2 3" key="1">
    <citation type="submission" date="2019-05" db="EMBL/GenBank/DDBJ databases">
        <title>Culicoidintestinum kansasii gen. nov., sp. nov. from the gastrointestinal tract of the biting midge, Culicoides sonorensis.</title>
        <authorList>
            <person name="Neupane S."/>
            <person name="Ghosh A."/>
            <person name="Gunther S."/>
            <person name="Martin K."/>
            <person name="Zurek L."/>
        </authorList>
    </citation>
    <scope>NUCLEOTIDE SEQUENCE [LARGE SCALE GENOMIC DNA]</scope>
    <source>
        <strain evidence="2 3">CS-1</strain>
    </source>
</reference>
<evidence type="ECO:0000256" key="1">
    <source>
        <dbReference type="SAM" id="Phobius"/>
    </source>
</evidence>
<evidence type="ECO:0000313" key="2">
    <source>
        <dbReference type="EMBL" id="TLG75409.1"/>
    </source>
</evidence>
<feature type="transmembrane region" description="Helical" evidence="1">
    <location>
        <begin position="182"/>
        <end position="204"/>
    </location>
</feature>
<evidence type="ECO:0000313" key="3">
    <source>
        <dbReference type="Proteomes" id="UP000306912"/>
    </source>
</evidence>
<keyword evidence="1" id="KW-0812">Transmembrane</keyword>
<dbReference type="EMBL" id="VBWP01000003">
    <property type="protein sequence ID" value="TLG75409.1"/>
    <property type="molecule type" value="Genomic_DNA"/>
</dbReference>
<name>A0A5R8QFG5_9FIRM</name>
<accession>A0A5R8QFG5</accession>
<organism evidence="2 3">
    <name type="scientific">Culicoidibacter larvae</name>
    <dbReference type="NCBI Taxonomy" id="2579976"/>
    <lineage>
        <taxon>Bacteria</taxon>
        <taxon>Bacillati</taxon>
        <taxon>Bacillota</taxon>
        <taxon>Culicoidibacteria</taxon>
        <taxon>Culicoidibacterales</taxon>
        <taxon>Culicoidibacteraceae</taxon>
        <taxon>Culicoidibacter</taxon>
    </lineage>
</organism>
<feature type="transmembrane region" description="Helical" evidence="1">
    <location>
        <begin position="111"/>
        <end position="128"/>
    </location>
</feature>
<comment type="caution">
    <text evidence="2">The sequence shown here is derived from an EMBL/GenBank/DDBJ whole genome shotgun (WGS) entry which is preliminary data.</text>
</comment>